<dbReference type="GO" id="GO:0006417">
    <property type="term" value="P:regulation of translation"/>
    <property type="evidence" value="ECO:0007669"/>
    <property type="project" value="UniProtKB-KW"/>
</dbReference>
<keyword evidence="4" id="KW-0810">Translation regulation</keyword>
<comment type="caution">
    <text evidence="10">The sequence shown here is derived from an EMBL/GenBank/DDBJ whole genome shotgun (WGS) entry which is preliminary data.</text>
</comment>
<evidence type="ECO:0000256" key="4">
    <source>
        <dbReference type="ARBA" id="ARBA00022845"/>
    </source>
</evidence>
<dbReference type="GO" id="GO:0003729">
    <property type="term" value="F:mRNA binding"/>
    <property type="evidence" value="ECO:0007669"/>
    <property type="project" value="TreeGrafter"/>
</dbReference>
<evidence type="ECO:0000256" key="6">
    <source>
        <dbReference type="ARBA" id="ARBA00055193"/>
    </source>
</evidence>
<feature type="compositionally biased region" description="Basic and acidic residues" evidence="8">
    <location>
        <begin position="178"/>
        <end position="188"/>
    </location>
</feature>
<accession>A0A8X8YIF6</accession>
<evidence type="ECO:0000256" key="1">
    <source>
        <dbReference type="ARBA" id="ARBA00004496"/>
    </source>
</evidence>
<dbReference type="AlphaFoldDB" id="A0A8X8YIF6"/>
<feature type="repeat" description="Pumilio" evidence="7">
    <location>
        <begin position="754"/>
        <end position="789"/>
    </location>
</feature>
<evidence type="ECO:0000313" key="11">
    <source>
        <dbReference type="Proteomes" id="UP000298416"/>
    </source>
</evidence>
<dbReference type="EMBL" id="PNBA02000002">
    <property type="protein sequence ID" value="KAG6433500.1"/>
    <property type="molecule type" value="Genomic_DNA"/>
</dbReference>
<keyword evidence="3" id="KW-0677">Repeat</keyword>
<dbReference type="PANTHER" id="PTHR12537:SF128">
    <property type="entry name" value="PUMILIO HOMOLOG 1-RELATED"/>
    <property type="match status" value="1"/>
</dbReference>
<feature type="repeat" description="Pumilio" evidence="7">
    <location>
        <begin position="971"/>
        <end position="1012"/>
    </location>
</feature>
<evidence type="ECO:0000259" key="9">
    <source>
        <dbReference type="PROSITE" id="PS50303"/>
    </source>
</evidence>
<feature type="region of interest" description="Disordered" evidence="8">
    <location>
        <begin position="148"/>
        <end position="188"/>
    </location>
</feature>
<comment type="subcellular location">
    <subcellularLocation>
        <location evidence="1">Cytoplasm</location>
    </subcellularLocation>
</comment>
<evidence type="ECO:0000256" key="7">
    <source>
        <dbReference type="PROSITE-ProRule" id="PRU00317"/>
    </source>
</evidence>
<dbReference type="FunFam" id="1.25.10.10:FF:000004">
    <property type="entry name" value="Pumilio homolog 1 isoform 2"/>
    <property type="match status" value="1"/>
</dbReference>
<feature type="region of interest" description="Disordered" evidence="8">
    <location>
        <begin position="1"/>
        <end position="24"/>
    </location>
</feature>
<feature type="repeat" description="Pumilio" evidence="7">
    <location>
        <begin position="826"/>
        <end position="861"/>
    </location>
</feature>
<dbReference type="InterPro" id="IPR033712">
    <property type="entry name" value="Pumilio_RNA-bd"/>
</dbReference>
<dbReference type="CDD" id="cd07920">
    <property type="entry name" value="Pumilio"/>
    <property type="match status" value="1"/>
</dbReference>
<dbReference type="Pfam" id="PF07990">
    <property type="entry name" value="NABP"/>
    <property type="match status" value="1"/>
</dbReference>
<feature type="repeat" description="Pumilio" evidence="7">
    <location>
        <begin position="899"/>
        <end position="934"/>
    </location>
</feature>
<dbReference type="PROSITE" id="PS50302">
    <property type="entry name" value="PUM"/>
    <property type="match status" value="8"/>
</dbReference>
<evidence type="ECO:0000256" key="8">
    <source>
        <dbReference type="SAM" id="MobiDB-lite"/>
    </source>
</evidence>
<feature type="region of interest" description="Disordered" evidence="8">
    <location>
        <begin position="390"/>
        <end position="418"/>
    </location>
</feature>
<evidence type="ECO:0000256" key="5">
    <source>
        <dbReference type="ARBA" id="ARBA00022884"/>
    </source>
</evidence>
<evidence type="ECO:0000313" key="10">
    <source>
        <dbReference type="EMBL" id="KAG6433500.1"/>
    </source>
</evidence>
<dbReference type="InterPro" id="IPR011989">
    <property type="entry name" value="ARM-like"/>
</dbReference>
<gene>
    <name evidence="10" type="ORF">SASPL_105114</name>
</gene>
<evidence type="ECO:0000256" key="3">
    <source>
        <dbReference type="ARBA" id="ARBA00022737"/>
    </source>
</evidence>
<feature type="repeat" description="Pumilio" evidence="7">
    <location>
        <begin position="790"/>
        <end position="825"/>
    </location>
</feature>
<keyword evidence="2" id="KW-0963">Cytoplasm</keyword>
<feature type="repeat" description="Pumilio" evidence="7">
    <location>
        <begin position="862"/>
        <end position="898"/>
    </location>
</feature>
<dbReference type="PROSITE" id="PS50303">
    <property type="entry name" value="PUM_HD"/>
    <property type="match status" value="1"/>
</dbReference>
<feature type="region of interest" description="Disordered" evidence="8">
    <location>
        <begin position="222"/>
        <end position="249"/>
    </location>
</feature>
<sequence>MLSELCRRPMVGNSENSSYPDEFEQEIGLLLREQRSQEADDLEKELNLYRSGSAPPTVEGSLSAVGGLFNHGASGGGGSGSGAGVSSAIAEFARNKSGNGFMSEEELRSDPAYLSYYYSNVNLNPRLPPPLLSREDWRFAQRLQGGSSAIGDKRKVNRSDSGNGGRSMFSMPPGFIPKKQESENEDKLQGSVEWGDGLIGLPGLGLGSKQKSLAEIFQDDMNRATPVPGHPSRPASRNAFDENSSGMDSAEAELANLRRELSSSDLVHSTSNVQTSSAPQHTGTAASFSYAAVLGASLSRSSTPDPQRIARAPSPCPTPIGGGRGGNSEKRNINSPNSFNGVASHSNEPADIVSSLSGLNLSNGIMEEENHLSSRNEPDAEYHNSYLFSVQGGQNDSRKQSYAKKHESGPYNMTSVPQTGKVMPSDSGMGNGGGSDLSGNHYFQAELHRNSVPSNNSYLQVSPNAAANGGVGGISQYQHLDSPNSSFSNYGLSGYPMSPISGQLGGSNLPPLFENTAAASAMGLPGMDSRMLGGSNIGTAAAEQSLGRLGNQVPGSTMQAPYVDPLYLQYLRTAEYAAQVAALNDPSVDRNYMGNSYMDLLQKTYLGNLLTPQKSQYGAPMGGKTGVSSPHGYYGNPAFGIGLSYPGSPLASAVIPSSGGPGSPMRHGDFNVRYPGGLRNVSGSVIGPWHLDNMDGTFASSLLEEFKSNKAKCFELSEIAGHVVEFSADQYGSRFIQQKLETATTDEKNMVFQEIFPQALALMTDVFGNYVIQKFFEHGMASQRRELADKLFGHVLSLSLQMYGCRVIQKAIEVVDVDQKIKMVEELDGSVMRCVRDQNGNHVIQKCIECVPEEHIQFIVSTFYDQVVTLSAHPYGCRVIQRVLEHCKDEITQSKVMEEILGSVSMLAQDQYGNYVVQHVLEQGKPHERSAIIQELGGKIVQMSQQKFASNVVEKCLTFSNPSERQLLVNEMLGTTDENEPLQAMMKDQFANYVVQKVLETCSDQQRELLMSRIKVHLNALKKYTYGKHIVARVEKLVAAGGMLNLKRGELRLRPQIQQHSHRRVVEKKEIVQLTEASLRYTSLSHLSFLSGAYYIR</sequence>
<name>A0A8X8YIF6_SALSN</name>
<organism evidence="10">
    <name type="scientific">Salvia splendens</name>
    <name type="common">Scarlet sage</name>
    <dbReference type="NCBI Taxonomy" id="180675"/>
    <lineage>
        <taxon>Eukaryota</taxon>
        <taxon>Viridiplantae</taxon>
        <taxon>Streptophyta</taxon>
        <taxon>Embryophyta</taxon>
        <taxon>Tracheophyta</taxon>
        <taxon>Spermatophyta</taxon>
        <taxon>Magnoliopsida</taxon>
        <taxon>eudicotyledons</taxon>
        <taxon>Gunneridae</taxon>
        <taxon>Pentapetalae</taxon>
        <taxon>asterids</taxon>
        <taxon>lamiids</taxon>
        <taxon>Lamiales</taxon>
        <taxon>Lamiaceae</taxon>
        <taxon>Nepetoideae</taxon>
        <taxon>Mentheae</taxon>
        <taxon>Salviinae</taxon>
        <taxon>Salvia</taxon>
        <taxon>Salvia subgen. Calosphace</taxon>
        <taxon>core Calosphace</taxon>
    </lineage>
</organism>
<feature type="repeat" description="Pumilio" evidence="7">
    <location>
        <begin position="935"/>
        <end position="970"/>
    </location>
</feature>
<dbReference type="Proteomes" id="UP000298416">
    <property type="component" value="Unassembled WGS sequence"/>
</dbReference>
<dbReference type="InterPro" id="IPR012940">
    <property type="entry name" value="NABP"/>
</dbReference>
<feature type="domain" description="PUM-HD" evidence="9">
    <location>
        <begin position="698"/>
        <end position="1038"/>
    </location>
</feature>
<dbReference type="InterPro" id="IPR016024">
    <property type="entry name" value="ARM-type_fold"/>
</dbReference>
<dbReference type="SUPFAM" id="SSF48371">
    <property type="entry name" value="ARM repeat"/>
    <property type="match status" value="1"/>
</dbReference>
<dbReference type="SMART" id="SM00025">
    <property type="entry name" value="Pumilio"/>
    <property type="match status" value="8"/>
</dbReference>
<dbReference type="InterPro" id="IPR033133">
    <property type="entry name" value="PUM-HD"/>
</dbReference>
<feature type="compositionally biased region" description="Basic and acidic residues" evidence="8">
    <location>
        <begin position="396"/>
        <end position="408"/>
    </location>
</feature>
<reference evidence="10" key="2">
    <citation type="submission" date="2020-08" db="EMBL/GenBank/DDBJ databases">
        <title>Plant Genome Project.</title>
        <authorList>
            <person name="Zhang R.-G."/>
        </authorList>
    </citation>
    <scope>NUCLEOTIDE SEQUENCE</scope>
    <source>
        <strain evidence="10">Huo1</strain>
        <tissue evidence="10">Leaf</tissue>
    </source>
</reference>
<feature type="repeat" description="Pumilio" evidence="7">
    <location>
        <begin position="718"/>
        <end position="753"/>
    </location>
</feature>
<protein>
    <recommendedName>
        <fullName evidence="9">PUM-HD domain-containing protein</fullName>
    </recommendedName>
</protein>
<dbReference type="GO" id="GO:0005737">
    <property type="term" value="C:cytoplasm"/>
    <property type="evidence" value="ECO:0007669"/>
    <property type="project" value="UniProtKB-SubCell"/>
</dbReference>
<feature type="region of interest" description="Disordered" evidence="8">
    <location>
        <begin position="263"/>
        <end position="282"/>
    </location>
</feature>
<dbReference type="Gene3D" id="1.25.10.10">
    <property type="entry name" value="Leucine-rich Repeat Variant"/>
    <property type="match status" value="1"/>
</dbReference>
<reference evidence="10" key="1">
    <citation type="submission" date="2018-01" db="EMBL/GenBank/DDBJ databases">
        <authorList>
            <person name="Mao J.F."/>
        </authorList>
    </citation>
    <scope>NUCLEOTIDE SEQUENCE</scope>
    <source>
        <strain evidence="10">Huo1</strain>
        <tissue evidence="10">Leaf</tissue>
    </source>
</reference>
<feature type="compositionally biased region" description="Polar residues" evidence="8">
    <location>
        <begin position="333"/>
        <end position="346"/>
    </location>
</feature>
<dbReference type="PANTHER" id="PTHR12537">
    <property type="entry name" value="RNA BINDING PROTEIN PUMILIO-RELATED"/>
    <property type="match status" value="1"/>
</dbReference>
<feature type="region of interest" description="Disordered" evidence="8">
    <location>
        <begin position="299"/>
        <end position="346"/>
    </location>
</feature>
<comment type="function">
    <text evidence="6">Sequence-specific RNA-binding protein that regulates translation and mRNA stability by binding the 3'-UTR of target mRNAs. Binds the APUM-binding elements (APBEs) in the 3'-UTR mRNA sequence of CLV1, PNH, WUS and FAS2.</text>
</comment>
<evidence type="ECO:0000256" key="2">
    <source>
        <dbReference type="ARBA" id="ARBA00022490"/>
    </source>
</evidence>
<dbReference type="Pfam" id="PF00806">
    <property type="entry name" value="PUF"/>
    <property type="match status" value="8"/>
</dbReference>
<keyword evidence="5" id="KW-0694">RNA-binding</keyword>
<dbReference type="InterPro" id="IPR001313">
    <property type="entry name" value="Pumilio_RNA-bd_rpt"/>
</dbReference>
<proteinExistence type="predicted"/>
<keyword evidence="11" id="KW-1185">Reference proteome</keyword>